<name>A0A2R5GFD8_9STRA</name>
<evidence type="ECO:0000313" key="3">
    <source>
        <dbReference type="Proteomes" id="UP000241890"/>
    </source>
</evidence>
<dbReference type="Proteomes" id="UP000241890">
    <property type="component" value="Unassembled WGS sequence"/>
</dbReference>
<proteinExistence type="predicted"/>
<protein>
    <submittedName>
        <fullName evidence="2">Uncharacterized protein</fullName>
    </submittedName>
</protein>
<dbReference type="AlphaFoldDB" id="A0A2R5GFD8"/>
<keyword evidence="3" id="KW-1185">Reference proteome</keyword>
<reference evidence="2 3" key="1">
    <citation type="submission" date="2017-12" db="EMBL/GenBank/DDBJ databases">
        <title>Sequencing, de novo assembly and annotation of complete genome of a new Thraustochytrid species, strain FCC1311.</title>
        <authorList>
            <person name="Sedici K."/>
            <person name="Godart F."/>
            <person name="Aiese Cigliano R."/>
            <person name="Sanseverino W."/>
            <person name="Barakat M."/>
            <person name="Ortet P."/>
            <person name="Marechal E."/>
            <person name="Cagnac O."/>
            <person name="Amato A."/>
        </authorList>
    </citation>
    <scope>NUCLEOTIDE SEQUENCE [LARGE SCALE GENOMIC DNA]</scope>
</reference>
<comment type="caution">
    <text evidence="2">The sequence shown here is derived from an EMBL/GenBank/DDBJ whole genome shotgun (WGS) entry which is preliminary data.</text>
</comment>
<evidence type="ECO:0000313" key="2">
    <source>
        <dbReference type="EMBL" id="GBG26961.1"/>
    </source>
</evidence>
<feature type="region of interest" description="Disordered" evidence="1">
    <location>
        <begin position="46"/>
        <end position="72"/>
    </location>
</feature>
<dbReference type="InParanoid" id="A0A2R5GFD8"/>
<accession>A0A2R5GFD8</accession>
<sequence>MNSLKAAVMDLAHEVSLFATHVDALRQADDHLEDWNQSFECDVRNDETNPALSSPESDPVHRKVHDAQNTQPEHVKRLERIWCAIESKPVSEFMLSLRNVWATNSSHLFTGRGFQGCALGDLVRCCGCSVLQVNEYLATLVKHGLVVRKKTRTALAYFVSVEGSQN</sequence>
<dbReference type="EMBL" id="BEYU01000026">
    <property type="protein sequence ID" value="GBG26961.1"/>
    <property type="molecule type" value="Genomic_DNA"/>
</dbReference>
<gene>
    <name evidence="2" type="ORF">FCC1311_031842</name>
</gene>
<organism evidence="2 3">
    <name type="scientific">Hondaea fermentalgiana</name>
    <dbReference type="NCBI Taxonomy" id="2315210"/>
    <lineage>
        <taxon>Eukaryota</taxon>
        <taxon>Sar</taxon>
        <taxon>Stramenopiles</taxon>
        <taxon>Bigyra</taxon>
        <taxon>Labyrinthulomycetes</taxon>
        <taxon>Thraustochytrida</taxon>
        <taxon>Thraustochytriidae</taxon>
        <taxon>Hondaea</taxon>
    </lineage>
</organism>
<evidence type="ECO:0000256" key="1">
    <source>
        <dbReference type="SAM" id="MobiDB-lite"/>
    </source>
</evidence>